<sequence length="139" mass="16084">MPRKAQLIHEIAQRLESTIGKAYQNNRQSIMAAISDLVNRTLRESPEFQSLRRLPMGQQASNAMESSLSGVAQRMVDELLLGIHSDEFKKLVERTAGNGFDTWLTVDEGSNRITEQMLYDILEMLKEQVNRQRWKDRYD</sequence>
<gene>
    <name evidence="1" type="ORF">HSBAA_54050</name>
</gene>
<accession>A0A455UIQ0</accession>
<name>A0A455UIQ0_9GAMM</name>
<proteinExistence type="predicted"/>
<organism evidence="1 2">
    <name type="scientific">Vreelandella sulfidaeris</name>
    <dbReference type="NCBI Taxonomy" id="115553"/>
    <lineage>
        <taxon>Bacteria</taxon>
        <taxon>Pseudomonadati</taxon>
        <taxon>Pseudomonadota</taxon>
        <taxon>Gammaproteobacteria</taxon>
        <taxon>Oceanospirillales</taxon>
        <taxon>Halomonadaceae</taxon>
        <taxon>Vreelandella</taxon>
    </lineage>
</organism>
<reference evidence="1 2" key="1">
    <citation type="journal article" date="2019" name="Microbiol. Resour. Announc.">
        <title>Complete Genome Sequence of Halomonas sulfidaeris Strain Esulfide1 Isolated from a Metal Sulfide Rock at a Depth of 2,200 Meters, Obtained Using Nanopore Sequencing.</title>
        <authorList>
            <person name="Saito M."/>
            <person name="Nishigata A."/>
            <person name="Galipon J."/>
            <person name="Arakawa K."/>
        </authorList>
    </citation>
    <scope>NUCLEOTIDE SEQUENCE [LARGE SCALE GENOMIC DNA]</scope>
    <source>
        <strain evidence="1 2">ATCC BAA-803</strain>
    </source>
</reference>
<evidence type="ECO:0000313" key="1">
    <source>
        <dbReference type="EMBL" id="BBI64099.1"/>
    </source>
</evidence>
<protein>
    <submittedName>
        <fullName evidence="1">Uncharacterized protein</fullName>
    </submittedName>
</protein>
<dbReference type="EMBL" id="AP019514">
    <property type="protein sequence ID" value="BBI64099.1"/>
    <property type="molecule type" value="Genomic_DNA"/>
</dbReference>
<evidence type="ECO:0000313" key="2">
    <source>
        <dbReference type="Proteomes" id="UP000320231"/>
    </source>
</evidence>
<dbReference type="KEGG" id="hsr:HSBAA_54050"/>
<dbReference type="Proteomes" id="UP000320231">
    <property type="component" value="Chromosome"/>
</dbReference>
<dbReference type="AlphaFoldDB" id="A0A455UIQ0"/>